<name>Q2R4L4_ORYSJ</name>
<gene>
    <name evidence="1" type="ordered locus">LOC_Os11g28070</name>
</gene>
<reference evidence="1" key="1">
    <citation type="journal article" date="2005" name="BMC Biol.">
        <title>The sequence of rice chromosomes 11 and 12, rich in disease resistance genes and recent gene duplications.</title>
        <authorList>
            <consortium name="The rice chromosomes 11 and 12 sequencing consortia"/>
        </authorList>
    </citation>
    <scope>NUCLEOTIDE SEQUENCE [LARGE SCALE GENOMIC DNA]</scope>
</reference>
<dbReference type="AlphaFoldDB" id="Q2R4L4"/>
<reference evidence="1" key="3">
    <citation type="submission" date="2006-01" db="EMBL/GenBank/DDBJ databases">
        <authorList>
            <person name="Buell R."/>
        </authorList>
    </citation>
    <scope>NUCLEOTIDE SEQUENCE</scope>
</reference>
<sequence>MKQDNLKVQDVALKIKIFMWYLLKGVVLTKDNLVIFRTTYWLRYWAQLQKFEEDGEFIKVACCKLEMTIMQFCQLWCWCNSSKTKLQIPLRKTKCCPHIAMGSSTAHHGWYNIVCGVAIVRHPGLVLFGSHVANVALDQSKSYPSPEDRAMRERASSISLIPNIPSCQEKKFHEAMIGKISTLGLNHLMKILCSNPIPPQLTPTKGAEIA</sequence>
<evidence type="ECO:0000313" key="1">
    <source>
        <dbReference type="EMBL" id="ABA93630.1"/>
    </source>
</evidence>
<reference evidence="1" key="2">
    <citation type="submission" date="2005-04" db="EMBL/GenBank/DDBJ databases">
        <authorList>
            <person name="Buell C.R."/>
            <person name="Wing R.A."/>
            <person name="McCombie W.A."/>
            <person name="Ouyang S."/>
        </authorList>
    </citation>
    <scope>NUCLEOTIDE SEQUENCE</scope>
</reference>
<organism evidence="1">
    <name type="scientific">Oryza sativa subsp. japonica</name>
    <name type="common">Rice</name>
    <dbReference type="NCBI Taxonomy" id="39947"/>
    <lineage>
        <taxon>Eukaryota</taxon>
        <taxon>Viridiplantae</taxon>
        <taxon>Streptophyta</taxon>
        <taxon>Embryophyta</taxon>
        <taxon>Tracheophyta</taxon>
        <taxon>Spermatophyta</taxon>
        <taxon>Magnoliopsida</taxon>
        <taxon>Liliopsida</taxon>
        <taxon>Poales</taxon>
        <taxon>Poaceae</taxon>
        <taxon>BOP clade</taxon>
        <taxon>Oryzoideae</taxon>
        <taxon>Oryzeae</taxon>
        <taxon>Oryzinae</taxon>
        <taxon>Oryza</taxon>
        <taxon>Oryza sativa</taxon>
    </lineage>
</organism>
<proteinExistence type="predicted"/>
<dbReference type="EMBL" id="DP000010">
    <property type="protein sequence ID" value="ABA93630.1"/>
    <property type="molecule type" value="Genomic_DNA"/>
</dbReference>
<protein>
    <submittedName>
        <fullName evidence="1">Uncharacterized protein</fullName>
    </submittedName>
</protein>
<accession>Q2R4L4</accession>